<dbReference type="InterPro" id="IPR014722">
    <property type="entry name" value="Rib_uL2_dom2"/>
</dbReference>
<dbReference type="GO" id="GO:0032784">
    <property type="term" value="P:regulation of DNA-templated transcription elongation"/>
    <property type="evidence" value="ECO:0007669"/>
    <property type="project" value="InterPro"/>
</dbReference>
<feature type="domain" description="NusG-like N-terminal" evidence="8">
    <location>
        <begin position="2"/>
        <end position="111"/>
    </location>
</feature>
<name>A0A809RAQ1_9BACT</name>
<dbReference type="AlphaFoldDB" id="A0A809RAQ1"/>
<dbReference type="Pfam" id="PF00467">
    <property type="entry name" value="KOW"/>
    <property type="match status" value="1"/>
</dbReference>
<dbReference type="GO" id="GO:0031564">
    <property type="term" value="P:transcription antitermination"/>
    <property type="evidence" value="ECO:0007669"/>
    <property type="project" value="UniProtKB-UniRule"/>
</dbReference>
<gene>
    <name evidence="5" type="primary">nusG</name>
    <name evidence="10" type="ORF">NPRO_13230</name>
</gene>
<evidence type="ECO:0000256" key="2">
    <source>
        <dbReference type="ARBA" id="ARBA00022814"/>
    </source>
</evidence>
<dbReference type="InterPro" id="IPR036735">
    <property type="entry name" value="NGN_dom_sf"/>
</dbReference>
<evidence type="ECO:0000259" key="8">
    <source>
        <dbReference type="SMART" id="SM00738"/>
    </source>
</evidence>
<keyword evidence="2 5" id="KW-0889">Transcription antitermination</keyword>
<evidence type="ECO:0000256" key="6">
    <source>
        <dbReference type="NCBIfam" id="TIGR00922"/>
    </source>
</evidence>
<feature type="domain" description="KOW" evidence="9">
    <location>
        <begin position="121"/>
        <end position="148"/>
    </location>
</feature>
<evidence type="ECO:0000256" key="5">
    <source>
        <dbReference type="HAMAP-Rule" id="MF_00948"/>
    </source>
</evidence>
<dbReference type="SMART" id="SM00739">
    <property type="entry name" value="KOW"/>
    <property type="match status" value="1"/>
</dbReference>
<dbReference type="GO" id="GO:0005829">
    <property type="term" value="C:cytosol"/>
    <property type="evidence" value="ECO:0007669"/>
    <property type="project" value="TreeGrafter"/>
</dbReference>
<dbReference type="InterPro" id="IPR001062">
    <property type="entry name" value="Transcrpt_antiterm_NusG"/>
</dbReference>
<keyword evidence="1 5" id="KW-0806">Transcription termination</keyword>
<proteinExistence type="inferred from homology"/>
<dbReference type="EMBL" id="AP021858">
    <property type="protein sequence ID" value="BBO23728.1"/>
    <property type="molecule type" value="Genomic_DNA"/>
</dbReference>
<dbReference type="InterPro" id="IPR006645">
    <property type="entry name" value="NGN-like_dom"/>
</dbReference>
<dbReference type="InterPro" id="IPR008991">
    <property type="entry name" value="Translation_prot_SH3-like_sf"/>
</dbReference>
<keyword evidence="4 5" id="KW-0804">Transcription</keyword>
<dbReference type="SMART" id="SM00738">
    <property type="entry name" value="NGN"/>
    <property type="match status" value="1"/>
</dbReference>
<evidence type="ECO:0000313" key="10">
    <source>
        <dbReference type="EMBL" id="BBO23728.1"/>
    </source>
</evidence>
<dbReference type="InterPro" id="IPR005824">
    <property type="entry name" value="KOW"/>
</dbReference>
<dbReference type="FunFam" id="2.30.30.30:FF:000002">
    <property type="entry name" value="Transcription termination/antitermination factor NusG"/>
    <property type="match status" value="1"/>
</dbReference>
<dbReference type="Pfam" id="PF02357">
    <property type="entry name" value="NusG"/>
    <property type="match status" value="1"/>
</dbReference>
<dbReference type="GO" id="GO:0006354">
    <property type="term" value="P:DNA-templated transcription elongation"/>
    <property type="evidence" value="ECO:0007669"/>
    <property type="project" value="UniProtKB-UniRule"/>
</dbReference>
<dbReference type="SUPFAM" id="SSF50104">
    <property type="entry name" value="Translation proteins SH3-like domain"/>
    <property type="match status" value="1"/>
</dbReference>
<dbReference type="PROSITE" id="PS01014">
    <property type="entry name" value="NUSG"/>
    <property type="match status" value="1"/>
</dbReference>
<dbReference type="PANTHER" id="PTHR30265:SF2">
    <property type="entry name" value="TRANSCRIPTION TERMINATION_ANTITERMINATION PROTEIN NUSG"/>
    <property type="match status" value="1"/>
</dbReference>
<dbReference type="GO" id="GO:0006353">
    <property type="term" value="P:DNA-templated transcription termination"/>
    <property type="evidence" value="ECO:0007669"/>
    <property type="project" value="UniProtKB-UniRule"/>
</dbReference>
<keyword evidence="3 5" id="KW-0805">Transcription regulation</keyword>
<evidence type="ECO:0000259" key="9">
    <source>
        <dbReference type="SMART" id="SM00739"/>
    </source>
</evidence>
<accession>A0A809RAQ1</accession>
<dbReference type="SUPFAM" id="SSF82679">
    <property type="entry name" value="N-utilization substance G protein NusG, N-terminal domain"/>
    <property type="match status" value="1"/>
</dbReference>
<comment type="similarity">
    <text evidence="5 7">Belongs to the NusG family.</text>
</comment>
<dbReference type="HAMAP" id="MF_00948">
    <property type="entry name" value="NusG"/>
    <property type="match status" value="1"/>
</dbReference>
<dbReference type="Proteomes" id="UP000662873">
    <property type="component" value="Chromosome"/>
</dbReference>
<dbReference type="InterPro" id="IPR015869">
    <property type="entry name" value="Transcrpt_antiterm_NusG_bac_CS"/>
</dbReference>
<dbReference type="PANTHER" id="PTHR30265">
    <property type="entry name" value="RHO-INTERACTING TRANSCRIPTION TERMINATION FACTOR NUSG"/>
    <property type="match status" value="1"/>
</dbReference>
<evidence type="ECO:0000256" key="4">
    <source>
        <dbReference type="ARBA" id="ARBA00023163"/>
    </source>
</evidence>
<evidence type="ECO:0000256" key="3">
    <source>
        <dbReference type="ARBA" id="ARBA00023015"/>
    </source>
</evidence>
<evidence type="ECO:0000313" key="11">
    <source>
        <dbReference type="Proteomes" id="UP000662873"/>
    </source>
</evidence>
<evidence type="ECO:0000256" key="1">
    <source>
        <dbReference type="ARBA" id="ARBA00022472"/>
    </source>
</evidence>
<comment type="function">
    <text evidence="5 7">Participates in transcription elongation, termination and antitermination.</text>
</comment>
<dbReference type="CDD" id="cd09891">
    <property type="entry name" value="NGN_Bact_1"/>
    <property type="match status" value="1"/>
</dbReference>
<evidence type="ECO:0000256" key="7">
    <source>
        <dbReference type="RuleBase" id="RU000538"/>
    </source>
</evidence>
<protein>
    <recommendedName>
        <fullName evidence="5 6">Transcription termination/antitermination protein NusG</fullName>
    </recommendedName>
</protein>
<reference evidence="10" key="1">
    <citation type="journal article" name="DNA Res.">
        <title>The physiological potential of anammox bacteria as revealed by their core genome structure.</title>
        <authorList>
            <person name="Okubo T."/>
            <person name="Toyoda A."/>
            <person name="Fukuhara K."/>
            <person name="Uchiyama I."/>
            <person name="Harigaya Y."/>
            <person name="Kuroiwa M."/>
            <person name="Suzuki T."/>
            <person name="Murakami Y."/>
            <person name="Suwa Y."/>
            <person name="Takami H."/>
        </authorList>
    </citation>
    <scope>NUCLEOTIDE SEQUENCE</scope>
    <source>
        <strain evidence="10">317325-2</strain>
    </source>
</reference>
<dbReference type="KEGG" id="npy:NPRO_13230"/>
<dbReference type="PRINTS" id="PR00338">
    <property type="entry name" value="NUSGTNSCPFCT"/>
</dbReference>
<dbReference type="InterPro" id="IPR047050">
    <property type="entry name" value="NGN"/>
</dbReference>
<dbReference type="Gene3D" id="2.30.30.30">
    <property type="match status" value="1"/>
</dbReference>
<dbReference type="InterPro" id="IPR043425">
    <property type="entry name" value="NusG-like"/>
</dbReference>
<dbReference type="Gene3D" id="3.30.70.940">
    <property type="entry name" value="NusG, N-terminal domain"/>
    <property type="match status" value="1"/>
</dbReference>
<dbReference type="CDD" id="cd06091">
    <property type="entry name" value="KOW_NusG"/>
    <property type="match status" value="1"/>
</dbReference>
<sequence length="175" mass="20103">MPKTWYAVHTIAGHENRVRDVLTRRAQVEGLWGYDIFQILIPTEREFTTRAGKRVEVDRKVFPGYILIEMNMTDDAYKLVKSTSGVTGFVQSGNKPVPLEDYEVTRIMKNLEKSKEAPKIAWQKGDAIRVVDGPFADFSGRIEEVNSDRERLKVLINIFGRDTPVELEFTQVEKL</sequence>
<organism evidence="10 11">
    <name type="scientific">Candidatus Nitrosymbiomonas proteolyticus</name>
    <dbReference type="NCBI Taxonomy" id="2608984"/>
    <lineage>
        <taxon>Bacteria</taxon>
        <taxon>Bacillati</taxon>
        <taxon>Armatimonadota</taxon>
        <taxon>Armatimonadota incertae sedis</taxon>
        <taxon>Candidatus Nitrosymbiomonas</taxon>
    </lineage>
</organism>
<dbReference type="NCBIfam" id="TIGR00922">
    <property type="entry name" value="nusG"/>
    <property type="match status" value="1"/>
</dbReference>